<dbReference type="EMBL" id="BMAV01001497">
    <property type="protein sequence ID" value="GFY39689.1"/>
    <property type="molecule type" value="Genomic_DNA"/>
</dbReference>
<dbReference type="OrthoDB" id="10621200at2759"/>
<dbReference type="Proteomes" id="UP000886998">
    <property type="component" value="Unassembled WGS sequence"/>
</dbReference>
<evidence type="ECO:0000313" key="2">
    <source>
        <dbReference type="EMBL" id="GFY39689.1"/>
    </source>
</evidence>
<name>A0A8X6WSP6_9ARAC</name>
<feature type="region of interest" description="Disordered" evidence="1">
    <location>
        <begin position="1"/>
        <end position="35"/>
    </location>
</feature>
<dbReference type="AlphaFoldDB" id="A0A8X6WSP6"/>
<evidence type="ECO:0000313" key="3">
    <source>
        <dbReference type="Proteomes" id="UP000886998"/>
    </source>
</evidence>
<evidence type="ECO:0000256" key="1">
    <source>
        <dbReference type="SAM" id="MobiDB-lite"/>
    </source>
</evidence>
<feature type="region of interest" description="Disordered" evidence="1">
    <location>
        <begin position="72"/>
        <end position="102"/>
    </location>
</feature>
<protein>
    <submittedName>
        <fullName evidence="2">Uncharacterized protein</fullName>
    </submittedName>
</protein>
<keyword evidence="3" id="KW-1185">Reference proteome</keyword>
<reference evidence="2" key="1">
    <citation type="submission" date="2020-08" db="EMBL/GenBank/DDBJ databases">
        <title>Multicomponent nature underlies the extraordinary mechanical properties of spider dragline silk.</title>
        <authorList>
            <person name="Kono N."/>
            <person name="Nakamura H."/>
            <person name="Mori M."/>
            <person name="Yoshida Y."/>
            <person name="Ohtoshi R."/>
            <person name="Malay A.D."/>
            <person name="Moran D.A.P."/>
            <person name="Tomita M."/>
            <person name="Numata K."/>
            <person name="Arakawa K."/>
        </authorList>
    </citation>
    <scope>NUCLEOTIDE SEQUENCE</scope>
</reference>
<gene>
    <name evidence="2" type="ORF">TNIN_460911</name>
</gene>
<sequence>MAHPGWNFAMANKKSTKSESATETQNTTPGHPSHVIEWEVNVLPNRYAIGKKDPSPGSKRMDLYPLLLFPNDSIENSPTPPAEKSNLQSSKKDAKHTKSSNFISSARDAEIFSLPRERDREKEHNSLFSFFPTITMEQNKQCIRKRGPLPSPSPFRVILEFLFIECFCRFENL</sequence>
<feature type="compositionally biased region" description="Polar residues" evidence="1">
    <location>
        <begin position="18"/>
        <end position="30"/>
    </location>
</feature>
<accession>A0A8X6WSP6</accession>
<comment type="caution">
    <text evidence="2">The sequence shown here is derived from an EMBL/GenBank/DDBJ whole genome shotgun (WGS) entry which is preliminary data.</text>
</comment>
<proteinExistence type="predicted"/>
<organism evidence="2 3">
    <name type="scientific">Trichonephila inaurata madagascariensis</name>
    <dbReference type="NCBI Taxonomy" id="2747483"/>
    <lineage>
        <taxon>Eukaryota</taxon>
        <taxon>Metazoa</taxon>
        <taxon>Ecdysozoa</taxon>
        <taxon>Arthropoda</taxon>
        <taxon>Chelicerata</taxon>
        <taxon>Arachnida</taxon>
        <taxon>Araneae</taxon>
        <taxon>Araneomorphae</taxon>
        <taxon>Entelegynae</taxon>
        <taxon>Araneoidea</taxon>
        <taxon>Nephilidae</taxon>
        <taxon>Trichonephila</taxon>
        <taxon>Trichonephila inaurata</taxon>
    </lineage>
</organism>